<gene>
    <name evidence="2" type="ORF">NQ315_010519</name>
</gene>
<evidence type="ECO:0000313" key="2">
    <source>
        <dbReference type="EMBL" id="KAJ8921611.1"/>
    </source>
</evidence>
<feature type="compositionally biased region" description="Basic and acidic residues" evidence="1">
    <location>
        <begin position="329"/>
        <end position="344"/>
    </location>
</feature>
<comment type="caution">
    <text evidence="2">The sequence shown here is derived from an EMBL/GenBank/DDBJ whole genome shotgun (WGS) entry which is preliminary data.</text>
</comment>
<keyword evidence="3" id="KW-1185">Reference proteome</keyword>
<protein>
    <recommendedName>
        <fullName evidence="4">GIY-YIG domain-containing protein</fullName>
    </recommendedName>
</protein>
<feature type="region of interest" description="Disordered" evidence="1">
    <location>
        <begin position="1"/>
        <end position="25"/>
    </location>
</feature>
<sequence length="344" mass="39367">MEQSVHPTKTHPGQDRRSDIQTPTDFARDAASWSVQETSVNETAINKHAIDVIGSVQHRAKEKYKNSESARATHPLARYISKEIQDLVRNSEQHIKNATHFIEKIKGIHLHSLTSVSFDVTSLLTKLPINEALEELHRRLAMAQHSGQISTTSQRSTERWQPFVPRCLLLVEDTYWNTEPTVEPHTDRHLNAGSHHHPAQNQAGVINERRLRTALSCNRYSSRDIERAIKRRPNPREKEEFLAITYLPYVKGCTDRIGRLLKKQNTEWAFTTMSNGEDPHLQGPGIYSIPCSCGKVYIGQTGRHVRTRLKEHKSDFNNNNFEKLTVAEQRPDTGHTELRKDAKT</sequence>
<evidence type="ECO:0008006" key="4">
    <source>
        <dbReference type="Google" id="ProtNLM"/>
    </source>
</evidence>
<feature type="region of interest" description="Disordered" evidence="1">
    <location>
        <begin position="325"/>
        <end position="344"/>
    </location>
</feature>
<proteinExistence type="predicted"/>
<reference evidence="2 3" key="1">
    <citation type="journal article" date="2023" name="Insect Mol. Biol.">
        <title>Genome sequencing provides insights into the evolution of gene families encoding plant cell wall-degrading enzymes in longhorned beetles.</title>
        <authorList>
            <person name="Shin N.R."/>
            <person name="Okamura Y."/>
            <person name="Kirsch R."/>
            <person name="Pauchet Y."/>
        </authorList>
    </citation>
    <scope>NUCLEOTIDE SEQUENCE [LARGE SCALE GENOMIC DNA]</scope>
    <source>
        <strain evidence="2">EAD_L_NR</strain>
    </source>
</reference>
<accession>A0AAV8W6V7</accession>
<dbReference type="PANTHER" id="PTHR21301">
    <property type="entry name" value="REVERSE TRANSCRIPTASE"/>
    <property type="match status" value="1"/>
</dbReference>
<evidence type="ECO:0000313" key="3">
    <source>
        <dbReference type="Proteomes" id="UP001159042"/>
    </source>
</evidence>
<dbReference type="AlphaFoldDB" id="A0AAV8W6V7"/>
<dbReference type="EMBL" id="JANEYG010000009">
    <property type="protein sequence ID" value="KAJ8921611.1"/>
    <property type="molecule type" value="Genomic_DNA"/>
</dbReference>
<dbReference type="InterPro" id="IPR035901">
    <property type="entry name" value="GIY-YIG_endonuc_sf"/>
</dbReference>
<dbReference type="Gene3D" id="3.40.1440.10">
    <property type="entry name" value="GIY-YIG endonuclease"/>
    <property type="match status" value="1"/>
</dbReference>
<dbReference type="PANTHER" id="PTHR21301:SF10">
    <property type="entry name" value="REVERSE TRANSCRIPTASE DOMAIN-CONTAINING PROTEIN"/>
    <property type="match status" value="1"/>
</dbReference>
<organism evidence="2 3">
    <name type="scientific">Exocentrus adspersus</name>
    <dbReference type="NCBI Taxonomy" id="1586481"/>
    <lineage>
        <taxon>Eukaryota</taxon>
        <taxon>Metazoa</taxon>
        <taxon>Ecdysozoa</taxon>
        <taxon>Arthropoda</taxon>
        <taxon>Hexapoda</taxon>
        <taxon>Insecta</taxon>
        <taxon>Pterygota</taxon>
        <taxon>Neoptera</taxon>
        <taxon>Endopterygota</taxon>
        <taxon>Coleoptera</taxon>
        <taxon>Polyphaga</taxon>
        <taxon>Cucujiformia</taxon>
        <taxon>Chrysomeloidea</taxon>
        <taxon>Cerambycidae</taxon>
        <taxon>Lamiinae</taxon>
        <taxon>Acanthocinini</taxon>
        <taxon>Exocentrus</taxon>
    </lineage>
</organism>
<name>A0AAV8W6V7_9CUCU</name>
<dbReference type="Proteomes" id="UP001159042">
    <property type="component" value="Unassembled WGS sequence"/>
</dbReference>
<evidence type="ECO:0000256" key="1">
    <source>
        <dbReference type="SAM" id="MobiDB-lite"/>
    </source>
</evidence>